<proteinExistence type="predicted"/>
<dbReference type="Pfam" id="PF01012">
    <property type="entry name" value="ETF"/>
    <property type="match status" value="1"/>
</dbReference>
<dbReference type="Gene3D" id="3.40.50.620">
    <property type="entry name" value="HUPs"/>
    <property type="match status" value="1"/>
</dbReference>
<dbReference type="AlphaFoldDB" id="A0A286RDU1"/>
<accession>A0A286RDU1</accession>
<dbReference type="SMART" id="SM00893">
    <property type="entry name" value="ETF"/>
    <property type="match status" value="1"/>
</dbReference>
<dbReference type="GO" id="GO:0009055">
    <property type="term" value="F:electron transfer activity"/>
    <property type="evidence" value="ECO:0007669"/>
    <property type="project" value="InterPro"/>
</dbReference>
<dbReference type="EMBL" id="CP018477">
    <property type="protein sequence ID" value="ASV74129.1"/>
    <property type="molecule type" value="Genomic_DNA"/>
</dbReference>
<organism evidence="3 4">
    <name type="scientific">Thermogutta terrifontis</name>
    <dbReference type="NCBI Taxonomy" id="1331910"/>
    <lineage>
        <taxon>Bacteria</taxon>
        <taxon>Pseudomonadati</taxon>
        <taxon>Planctomycetota</taxon>
        <taxon>Planctomycetia</taxon>
        <taxon>Pirellulales</taxon>
        <taxon>Thermoguttaceae</taxon>
        <taxon>Thermogutta</taxon>
    </lineage>
</organism>
<protein>
    <submittedName>
        <fullName evidence="3">Electron transfer flavoprotein, beta subunit</fullName>
    </submittedName>
</protein>
<evidence type="ECO:0000259" key="2">
    <source>
        <dbReference type="SMART" id="SM00893"/>
    </source>
</evidence>
<dbReference type="InterPro" id="IPR014730">
    <property type="entry name" value="ETF_a/b_N"/>
</dbReference>
<evidence type="ECO:0000313" key="3">
    <source>
        <dbReference type="EMBL" id="ASV74129.1"/>
    </source>
</evidence>
<gene>
    <name evidence="3" type="ORF">THTE_1527</name>
</gene>
<keyword evidence="4" id="KW-1185">Reference proteome</keyword>
<keyword evidence="1" id="KW-0249">Electron transport</keyword>
<sequence>MNVLVTVRLVPDLVEPLVVTPQEDNLDWEETSLVLNESDDHALEEALLLKEKHRARIMVTAFDFGEIDQVLYMAAAKGVDRIIKISWPHREPPNSLEIVETLARLVPALGIDLVLMGCQSPTEFLGMAAPQLAATLGWSYVGVVRGVEGSGRSEAWRAFKEYPGAILAEMEVRLPAVVGILTASQPPRYVPVSRIRAAAQQVQFETIEGPDELKEPPAAIRRVYLTPVTAHATMLRGSEEEVARQLVELLLEKGILK</sequence>
<dbReference type="RefSeq" id="WP_095414539.1">
    <property type="nucleotide sequence ID" value="NZ_CP018477.1"/>
</dbReference>
<keyword evidence="1" id="KW-0813">Transport</keyword>
<dbReference type="PANTHER" id="PTHR21294">
    <property type="entry name" value="ELECTRON TRANSFER FLAVOPROTEIN BETA-SUBUNIT"/>
    <property type="match status" value="1"/>
</dbReference>
<dbReference type="SUPFAM" id="SSF52402">
    <property type="entry name" value="Adenine nucleotide alpha hydrolases-like"/>
    <property type="match status" value="1"/>
</dbReference>
<evidence type="ECO:0000256" key="1">
    <source>
        <dbReference type="ARBA" id="ARBA00022982"/>
    </source>
</evidence>
<feature type="domain" description="Electron transfer flavoprotein alpha/beta-subunit N-terminal" evidence="2">
    <location>
        <begin position="25"/>
        <end position="208"/>
    </location>
</feature>
<name>A0A286RDU1_9BACT</name>
<dbReference type="InterPro" id="IPR012255">
    <property type="entry name" value="ETF_b"/>
</dbReference>
<reference evidence="3 4" key="1">
    <citation type="journal article" name="Front. Microbiol.">
        <title>Sugar Metabolism of the First Thermophilic Planctomycete Thermogutta terrifontis: Comparative Genomic and Transcriptomic Approaches.</title>
        <authorList>
            <person name="Elcheninov A.G."/>
            <person name="Menzel P."/>
            <person name="Gudbergsdottir S.R."/>
            <person name="Slesarev A.I."/>
            <person name="Kadnikov V.V."/>
            <person name="Krogh A."/>
            <person name="Bonch-Osmolovskaya E.A."/>
            <person name="Peng X."/>
            <person name="Kublanov I.V."/>
        </authorList>
    </citation>
    <scope>NUCLEOTIDE SEQUENCE [LARGE SCALE GENOMIC DNA]</scope>
    <source>
        <strain evidence="3 4">R1</strain>
    </source>
</reference>
<dbReference type="KEGG" id="ttf:THTE_1527"/>
<dbReference type="OrthoDB" id="9804960at2"/>
<dbReference type="InterPro" id="IPR014729">
    <property type="entry name" value="Rossmann-like_a/b/a_fold"/>
</dbReference>
<dbReference type="Proteomes" id="UP000215086">
    <property type="component" value="Chromosome"/>
</dbReference>
<evidence type="ECO:0000313" key="4">
    <source>
        <dbReference type="Proteomes" id="UP000215086"/>
    </source>
</evidence>